<dbReference type="Pfam" id="PF13650">
    <property type="entry name" value="Asp_protease_2"/>
    <property type="match status" value="1"/>
</dbReference>
<accession>L8P7P2</accession>
<evidence type="ECO:0000256" key="1">
    <source>
        <dbReference type="SAM" id="MobiDB-lite"/>
    </source>
</evidence>
<reference evidence="2 3" key="1">
    <citation type="journal article" date="2013" name="Genome Announc.">
        <title>Draft Genome Sequence of Streptomyces viridochromogenes Strain Tu57, Producer of Avilamycin.</title>
        <authorList>
            <person name="Gruning B.A."/>
            <person name="Erxleben A."/>
            <person name="Hahnlein A."/>
            <person name="Gunther S."/>
        </authorList>
    </citation>
    <scope>NUCLEOTIDE SEQUENCE [LARGE SCALE GENOMIC DNA]</scope>
    <source>
        <strain evidence="2 3">Tue57</strain>
    </source>
</reference>
<dbReference type="InterPro" id="IPR021109">
    <property type="entry name" value="Peptidase_aspartic_dom_sf"/>
</dbReference>
<evidence type="ECO:0000313" key="3">
    <source>
        <dbReference type="Proteomes" id="UP000011205"/>
    </source>
</evidence>
<dbReference type="Proteomes" id="UP000011205">
    <property type="component" value="Unassembled WGS sequence"/>
</dbReference>
<feature type="region of interest" description="Disordered" evidence="1">
    <location>
        <begin position="70"/>
        <end position="89"/>
    </location>
</feature>
<comment type="caution">
    <text evidence="2">The sequence shown here is derived from an EMBL/GenBank/DDBJ whole genome shotgun (WGS) entry which is preliminary data.</text>
</comment>
<protein>
    <recommendedName>
        <fullName evidence="4">Peptidase A2 domain-containing protein</fullName>
    </recommendedName>
</protein>
<evidence type="ECO:0000313" key="2">
    <source>
        <dbReference type="EMBL" id="ELS51317.1"/>
    </source>
</evidence>
<organism evidence="2 3">
    <name type="scientific">Streptomyces viridochromogenes Tue57</name>
    <dbReference type="NCBI Taxonomy" id="1160705"/>
    <lineage>
        <taxon>Bacteria</taxon>
        <taxon>Bacillati</taxon>
        <taxon>Actinomycetota</taxon>
        <taxon>Actinomycetes</taxon>
        <taxon>Kitasatosporales</taxon>
        <taxon>Streptomycetaceae</taxon>
        <taxon>Streptomyces</taxon>
    </lineage>
</organism>
<name>L8P7P2_STRVR</name>
<proteinExistence type="predicted"/>
<dbReference type="EMBL" id="AMLP01000236">
    <property type="protein sequence ID" value="ELS51317.1"/>
    <property type="molecule type" value="Genomic_DNA"/>
</dbReference>
<sequence length="89" mass="8950">MFALDTGASAGVIDEDVADQVGLARTGESRSVSGILGTGRVPVARVARVAQWTVGDVRLGPGEVTIIDLGLKKPGSQGPTPPGGRGTEP</sequence>
<dbReference type="Gene3D" id="2.40.70.10">
    <property type="entry name" value="Acid Proteases"/>
    <property type="match status" value="1"/>
</dbReference>
<evidence type="ECO:0008006" key="4">
    <source>
        <dbReference type="Google" id="ProtNLM"/>
    </source>
</evidence>
<gene>
    <name evidence="2" type="ORF">STVIR_7716</name>
</gene>
<dbReference type="AlphaFoldDB" id="L8P7P2"/>
<dbReference type="PATRIC" id="fig|1160705.3.peg.7626"/>